<evidence type="ECO:0000313" key="3">
    <source>
        <dbReference type="Proteomes" id="UP000199452"/>
    </source>
</evidence>
<dbReference type="GO" id="GO:0090313">
    <property type="term" value="P:regulation of protein targeting to membrane"/>
    <property type="evidence" value="ECO:0007669"/>
    <property type="project" value="TreeGrafter"/>
</dbReference>
<dbReference type="InterPro" id="IPR052894">
    <property type="entry name" value="AsmA-related"/>
</dbReference>
<feature type="transmembrane region" description="Helical" evidence="1">
    <location>
        <begin position="7"/>
        <end position="31"/>
    </location>
</feature>
<gene>
    <name evidence="2" type="ORF">SAMN05216323_101013</name>
</gene>
<evidence type="ECO:0000256" key="1">
    <source>
        <dbReference type="SAM" id="Phobius"/>
    </source>
</evidence>
<evidence type="ECO:0000313" key="2">
    <source>
        <dbReference type="EMBL" id="SDB92756.1"/>
    </source>
</evidence>
<protein>
    <submittedName>
        <fullName evidence="2">AsmA-like C-terminal region</fullName>
    </submittedName>
</protein>
<keyword evidence="1" id="KW-0472">Membrane</keyword>
<dbReference type="GO" id="GO:0005886">
    <property type="term" value="C:plasma membrane"/>
    <property type="evidence" value="ECO:0007669"/>
    <property type="project" value="TreeGrafter"/>
</dbReference>
<organism evidence="2 3">
    <name type="scientific">Williamwhitmania taraxaci</name>
    <dbReference type="NCBI Taxonomy" id="1640674"/>
    <lineage>
        <taxon>Bacteria</taxon>
        <taxon>Pseudomonadati</taxon>
        <taxon>Bacteroidota</taxon>
        <taxon>Bacteroidia</taxon>
        <taxon>Bacteroidales</taxon>
        <taxon>Williamwhitmaniaceae</taxon>
        <taxon>Williamwhitmania</taxon>
    </lineage>
</organism>
<keyword evidence="1" id="KW-0812">Transmembrane</keyword>
<dbReference type="AlphaFoldDB" id="A0A1G6HH42"/>
<dbReference type="Proteomes" id="UP000199452">
    <property type="component" value="Unassembled WGS sequence"/>
</dbReference>
<dbReference type="OrthoDB" id="1108503at2"/>
<name>A0A1G6HH42_9BACT</name>
<sequence length="1031" mass="114780">MKKFFKWFAISFGLLLFLLLSAIGIVVWFVFTPAKLTPIVRTQAAKYITCQTEIGEVELTFFSTFPNFGLKVNHFVLVNPTPNAQSDTLVSADQFVGVLDVEAYWKRNELVLTNLQLSNGNINAFVDSLGRTNFDIVKTDTTAVVDTSSMSFNYINIADVALKNINLSYIDQSMKMETGVRNLTAQMSLSLASDTVVTHMSVSEGLVSVRFEGERYMNDWAVKLDIPAQVILSRQLIKFDESEVSVNDMLVNFSGTVQNDTIGKQMIFDLQYHVKSLPIPPALALIPPSYQSYLKGVAVDGFVSSEGTIKGVYTDSQMPLMDIHIAMEDGTLKYAGFPLPLHDMKGDFVFYSDLNSDATSYFRINQFSAKTPRSSFSTKGKVTHLFSDIHCDLTSGADLVLAEFAPMIPADMKTTIKGRVKGQVKSTFSMSQVEKMLIDKMKISGSVALSDFDVVYDSLKMKTDYSTIDFALPNPNKASANSRFVYAKVSTKNLEASKLAGFNAVIKNALISLEASDILDTTRIPNVACTFALDALEASMDTMNVSIQKPAGQFTMLPLKGKKLMPEILLTYSCDNLDAKMGSSYARMAKVKLTADVLNDTVQPKIKFTYAGENLAMAMGPNSATMNKIQLDADVINDKAQKDIFLQWLVKGFVNMDKGLITMESLTYPLEIPAIKMDFTPEVFNIKESKLKIDRSDFSLSGTLSNVLSYFRKDSILRGNFNFVSNNTDALQLMNLTSGIGYEEEDSTAKPVASTETASGPYMVPKGVDLTLRVNVQTATFSADTARGIKGEMRVKDGLMILDGLVFTTPAAKMQVTMMYRTPRKNHIYLGLDYHMMNVEIAGLLKMLPDLDTIMPMLRSFKGKGEFHMALETYMDSLYNPKKSTIRGAASIKGQNLVLMDGETFSEIAKTLKFNKKTENRVDSLSAEFTVFKQEIDIYPFLIVMDKYKAVVAGRHNMDLSFNYHISIVDSPLPIKFGVDVSGTMDKMKIRPAKCKYATMYRPVARGEVQNRQLELRRMIRESLIKKVKKD</sequence>
<keyword evidence="1" id="KW-1133">Transmembrane helix</keyword>
<keyword evidence="3" id="KW-1185">Reference proteome</keyword>
<dbReference type="RefSeq" id="WP_092436120.1">
    <property type="nucleotide sequence ID" value="NZ_FMYP01000010.1"/>
</dbReference>
<proteinExistence type="predicted"/>
<dbReference type="STRING" id="1640674.SAMN05216323_101013"/>
<dbReference type="PANTHER" id="PTHR30441">
    <property type="entry name" value="DUF748 DOMAIN-CONTAINING PROTEIN"/>
    <property type="match status" value="1"/>
</dbReference>
<accession>A0A1G6HH42</accession>
<reference evidence="2 3" key="1">
    <citation type="submission" date="2016-09" db="EMBL/GenBank/DDBJ databases">
        <authorList>
            <person name="Capua I."/>
            <person name="De Benedictis P."/>
            <person name="Joannis T."/>
            <person name="Lombin L.H."/>
            <person name="Cattoli G."/>
        </authorList>
    </citation>
    <scope>NUCLEOTIDE SEQUENCE [LARGE SCALE GENOMIC DNA]</scope>
    <source>
        <strain evidence="2 3">A7P-90m</strain>
    </source>
</reference>
<dbReference type="EMBL" id="FMYP01000010">
    <property type="protein sequence ID" value="SDB92756.1"/>
    <property type="molecule type" value="Genomic_DNA"/>
</dbReference>
<dbReference type="PANTHER" id="PTHR30441:SF8">
    <property type="entry name" value="DUF748 DOMAIN-CONTAINING PROTEIN"/>
    <property type="match status" value="1"/>
</dbReference>